<dbReference type="Proteomes" id="UP001501057">
    <property type="component" value="Unassembled WGS sequence"/>
</dbReference>
<dbReference type="SUPFAM" id="SSF51735">
    <property type="entry name" value="NAD(P)-binding Rossmann-fold domains"/>
    <property type="match status" value="1"/>
</dbReference>
<dbReference type="Gene3D" id="3.40.50.720">
    <property type="entry name" value="NAD(P)-binding Rossmann-like Domain"/>
    <property type="match status" value="1"/>
</dbReference>
<protein>
    <submittedName>
        <fullName evidence="2">SDR family oxidoreductase</fullName>
    </submittedName>
</protein>
<feature type="domain" description="Ketoreductase" evidence="1">
    <location>
        <begin position="47"/>
        <end position="214"/>
    </location>
</feature>
<dbReference type="PANTHER" id="PTHR44656">
    <property type="entry name" value="DEHYDROGENASE/REDUCTASE SDR FAMILY MEMBER 12"/>
    <property type="match status" value="1"/>
</dbReference>
<name>A0ABP4VMK0_9ACTN</name>
<dbReference type="RefSeq" id="WP_344198543.1">
    <property type="nucleotide sequence ID" value="NZ_BAAAME010000002.1"/>
</dbReference>
<dbReference type="Pfam" id="PF00106">
    <property type="entry name" value="adh_short"/>
    <property type="match status" value="1"/>
</dbReference>
<dbReference type="InterPro" id="IPR052992">
    <property type="entry name" value="SDR_member_12"/>
</dbReference>
<keyword evidence="3" id="KW-1185">Reference proteome</keyword>
<evidence type="ECO:0000313" key="3">
    <source>
        <dbReference type="Proteomes" id="UP001501057"/>
    </source>
</evidence>
<dbReference type="EMBL" id="BAAAME010000002">
    <property type="protein sequence ID" value="GAA1732007.1"/>
    <property type="molecule type" value="Genomic_DNA"/>
</dbReference>
<sequence>MSLPSTVTRAIDTALDKVVPAGYSSIGPTLRRHWWPADPPEHSLVGKHVVVTGASRGLGLAAATDLARLGAVVHLLGRDQARLDEAAAGLRLAVPNADVRPETCDVSDLDAVRAYATRTLEQVPELHALIHNAGVMPPARSESAQGTELTLATHVVGPLLLTELLRPALRAADDARVLIMSSGGMYSAPLDSALADDLQYREGTYRGIRAYARTKRLQVLLGEQLAARLADDGVAVHSMHPGWASTEGIAESMPGFARAIRPILRDAHSGADTLVWLTAAPEAATTSGLFWSDRRPRSTSYLPWTSEDPVLRRRVWDAIAALAGIEHAPA</sequence>
<evidence type="ECO:0000259" key="1">
    <source>
        <dbReference type="SMART" id="SM00822"/>
    </source>
</evidence>
<gene>
    <name evidence="2" type="ORF">GCM10009710_10810</name>
</gene>
<dbReference type="InterPro" id="IPR036291">
    <property type="entry name" value="NAD(P)-bd_dom_sf"/>
</dbReference>
<dbReference type="InterPro" id="IPR002347">
    <property type="entry name" value="SDR_fam"/>
</dbReference>
<evidence type="ECO:0000313" key="2">
    <source>
        <dbReference type="EMBL" id="GAA1732007.1"/>
    </source>
</evidence>
<accession>A0ABP4VMK0</accession>
<dbReference type="SMART" id="SM00822">
    <property type="entry name" value="PKS_KR"/>
    <property type="match status" value="1"/>
</dbReference>
<dbReference type="InterPro" id="IPR057326">
    <property type="entry name" value="KR_dom"/>
</dbReference>
<dbReference type="PANTHER" id="PTHR44656:SF7">
    <property type="entry name" value="DEHYDROGENASE_REDUCTASE SDR FAMILY MEMBER 12"/>
    <property type="match status" value="1"/>
</dbReference>
<dbReference type="PRINTS" id="PR00081">
    <property type="entry name" value="GDHRDH"/>
</dbReference>
<proteinExistence type="predicted"/>
<organism evidence="2 3">
    <name type="scientific">Aeromicrobium alkaliterrae</name>
    <dbReference type="NCBI Taxonomy" id="302168"/>
    <lineage>
        <taxon>Bacteria</taxon>
        <taxon>Bacillati</taxon>
        <taxon>Actinomycetota</taxon>
        <taxon>Actinomycetes</taxon>
        <taxon>Propionibacteriales</taxon>
        <taxon>Nocardioidaceae</taxon>
        <taxon>Aeromicrobium</taxon>
    </lineage>
</organism>
<reference evidence="3" key="1">
    <citation type="journal article" date="2019" name="Int. J. Syst. Evol. Microbiol.">
        <title>The Global Catalogue of Microorganisms (GCM) 10K type strain sequencing project: providing services to taxonomists for standard genome sequencing and annotation.</title>
        <authorList>
            <consortium name="The Broad Institute Genomics Platform"/>
            <consortium name="The Broad Institute Genome Sequencing Center for Infectious Disease"/>
            <person name="Wu L."/>
            <person name="Ma J."/>
        </authorList>
    </citation>
    <scope>NUCLEOTIDE SEQUENCE [LARGE SCALE GENOMIC DNA]</scope>
    <source>
        <strain evidence="3">JCM 13518</strain>
    </source>
</reference>
<comment type="caution">
    <text evidence="2">The sequence shown here is derived from an EMBL/GenBank/DDBJ whole genome shotgun (WGS) entry which is preliminary data.</text>
</comment>